<sequence>MGSLEENITIEQLMQEVHKTQDELVQQNVENARLAKESQKTVDTLRKELDSVRSNTPGRRRNTGDIPTMMDLNSGDVSGASNKRIDIRSNDKKNKRRKPYDRPGQVNNVNNVDKANNAQSSVDRFQKQNADAYPDIAKYGFCVDIGFVADFSPELEPLATQELKEINSACQEAVWTTFYDGSSNQRGAGLGIVLKLPQGDMVVQSICCDFMATNNEAEYELLIASSTVASDLKAIGLNVCSDSLLVVSQLNGEFEVKDSKMTAYLEIAKRKAKQFNPFTIKQVPRDKNTQANAPANLSLTLRKSLFSTIPLVHLPKPSVDTSQNPNVITIDATPNWMTPIIRHLKDDVLPNDPLIARKLRFRIPFEIVCDNGSQFISDETRRFFEKWNIKLCTSTPRYPQDNGQAETTLRASTGQTPFSLVYGCKAVLPSKLRIPTAKYGLMTTYQNNIKLSVDLDTSEELREAACVRMAGQQ</sequence>
<dbReference type="PANTHER" id="PTHR48475:SF2">
    <property type="entry name" value="RIBONUCLEASE H"/>
    <property type="match status" value="1"/>
</dbReference>
<feature type="domain" description="Integrase catalytic" evidence="2">
    <location>
        <begin position="290"/>
        <end position="411"/>
    </location>
</feature>
<evidence type="ECO:0000313" key="3">
    <source>
        <dbReference type="EnsemblPlants" id="AUR62019688-RA:cds"/>
    </source>
</evidence>
<reference evidence="3" key="2">
    <citation type="submission" date="2021-03" db="UniProtKB">
        <authorList>
            <consortium name="EnsemblPlants"/>
        </authorList>
    </citation>
    <scope>IDENTIFICATION</scope>
</reference>
<dbReference type="Proteomes" id="UP000596660">
    <property type="component" value="Unplaced"/>
</dbReference>
<feature type="compositionally biased region" description="Basic and acidic residues" evidence="1">
    <location>
        <begin position="83"/>
        <end position="92"/>
    </location>
</feature>
<dbReference type="GO" id="GO:0004523">
    <property type="term" value="F:RNA-DNA hybrid ribonuclease activity"/>
    <property type="evidence" value="ECO:0007669"/>
    <property type="project" value="InterPro"/>
</dbReference>
<keyword evidence="4" id="KW-1185">Reference proteome</keyword>
<reference evidence="3" key="1">
    <citation type="journal article" date="2017" name="Nature">
        <title>The genome of Chenopodium quinoa.</title>
        <authorList>
            <person name="Jarvis D.E."/>
            <person name="Ho Y.S."/>
            <person name="Lightfoot D.J."/>
            <person name="Schmoeckel S.M."/>
            <person name="Li B."/>
            <person name="Borm T.J.A."/>
            <person name="Ohyanagi H."/>
            <person name="Mineta K."/>
            <person name="Michell C.T."/>
            <person name="Saber N."/>
            <person name="Kharbatia N.M."/>
            <person name="Rupper R.R."/>
            <person name="Sharp A.R."/>
            <person name="Dally N."/>
            <person name="Boughton B.A."/>
            <person name="Woo Y.H."/>
            <person name="Gao G."/>
            <person name="Schijlen E.G.W.M."/>
            <person name="Guo X."/>
            <person name="Momin A.A."/>
            <person name="Negrao S."/>
            <person name="Al-Babili S."/>
            <person name="Gehring C."/>
            <person name="Roessner U."/>
            <person name="Jung C."/>
            <person name="Murphy K."/>
            <person name="Arold S.T."/>
            <person name="Gojobori T."/>
            <person name="van der Linden C.G."/>
            <person name="van Loo E.N."/>
            <person name="Jellen E.N."/>
            <person name="Maughan P.J."/>
            <person name="Tester M."/>
        </authorList>
    </citation>
    <scope>NUCLEOTIDE SEQUENCE [LARGE SCALE GENOMIC DNA]</scope>
    <source>
        <strain evidence="3">cv. PI 614886</strain>
    </source>
</reference>
<feature type="region of interest" description="Disordered" evidence="1">
    <location>
        <begin position="51"/>
        <end position="119"/>
    </location>
</feature>
<evidence type="ECO:0000256" key="1">
    <source>
        <dbReference type="SAM" id="MobiDB-lite"/>
    </source>
</evidence>
<dbReference type="PANTHER" id="PTHR48475">
    <property type="entry name" value="RIBONUCLEASE H"/>
    <property type="match status" value="1"/>
</dbReference>
<dbReference type="InterPro" id="IPR036397">
    <property type="entry name" value="RNaseH_sf"/>
</dbReference>
<dbReference type="InterPro" id="IPR012337">
    <property type="entry name" value="RNaseH-like_sf"/>
</dbReference>
<dbReference type="InterPro" id="IPR002156">
    <property type="entry name" value="RNaseH_domain"/>
</dbReference>
<name>A0A803LW37_CHEQI</name>
<evidence type="ECO:0000259" key="2">
    <source>
        <dbReference type="PROSITE" id="PS50994"/>
    </source>
</evidence>
<dbReference type="AlphaFoldDB" id="A0A803LW37"/>
<dbReference type="Gramene" id="AUR62019688-RA">
    <property type="protein sequence ID" value="AUR62019688-RA:cds"/>
    <property type="gene ID" value="AUR62019688"/>
</dbReference>
<feature type="compositionally biased region" description="Low complexity" evidence="1">
    <location>
        <begin position="106"/>
        <end position="118"/>
    </location>
</feature>
<dbReference type="OMA" id="ICCDFMA"/>
<organism evidence="3 4">
    <name type="scientific">Chenopodium quinoa</name>
    <name type="common">Quinoa</name>
    <dbReference type="NCBI Taxonomy" id="63459"/>
    <lineage>
        <taxon>Eukaryota</taxon>
        <taxon>Viridiplantae</taxon>
        <taxon>Streptophyta</taxon>
        <taxon>Embryophyta</taxon>
        <taxon>Tracheophyta</taxon>
        <taxon>Spermatophyta</taxon>
        <taxon>Magnoliopsida</taxon>
        <taxon>eudicotyledons</taxon>
        <taxon>Gunneridae</taxon>
        <taxon>Pentapetalae</taxon>
        <taxon>Caryophyllales</taxon>
        <taxon>Chenopodiaceae</taxon>
        <taxon>Chenopodioideae</taxon>
        <taxon>Atripliceae</taxon>
        <taxon>Chenopodium</taxon>
    </lineage>
</organism>
<dbReference type="EnsemblPlants" id="AUR62019688-RA">
    <property type="protein sequence ID" value="AUR62019688-RA:cds"/>
    <property type="gene ID" value="AUR62019688"/>
</dbReference>
<dbReference type="PROSITE" id="PS50994">
    <property type="entry name" value="INTEGRASE"/>
    <property type="match status" value="1"/>
</dbReference>
<dbReference type="InterPro" id="IPR001584">
    <property type="entry name" value="Integrase_cat-core"/>
</dbReference>
<protein>
    <recommendedName>
        <fullName evidence="2">Integrase catalytic domain-containing protein</fullName>
    </recommendedName>
</protein>
<dbReference type="GO" id="GO:0015074">
    <property type="term" value="P:DNA integration"/>
    <property type="evidence" value="ECO:0007669"/>
    <property type="project" value="InterPro"/>
</dbReference>
<dbReference type="SUPFAM" id="SSF53098">
    <property type="entry name" value="Ribonuclease H-like"/>
    <property type="match status" value="2"/>
</dbReference>
<accession>A0A803LW37</accession>
<dbReference type="Pfam" id="PF13456">
    <property type="entry name" value="RVT_3"/>
    <property type="match status" value="1"/>
</dbReference>
<evidence type="ECO:0000313" key="4">
    <source>
        <dbReference type="Proteomes" id="UP000596660"/>
    </source>
</evidence>
<dbReference type="CDD" id="cd09279">
    <property type="entry name" value="RNase_HI_like"/>
    <property type="match status" value="1"/>
</dbReference>
<dbReference type="Gene3D" id="3.30.420.10">
    <property type="entry name" value="Ribonuclease H-like superfamily/Ribonuclease H"/>
    <property type="match status" value="2"/>
</dbReference>
<dbReference type="GO" id="GO:0003676">
    <property type="term" value="F:nucleic acid binding"/>
    <property type="evidence" value="ECO:0007669"/>
    <property type="project" value="InterPro"/>
</dbReference>
<proteinExistence type="predicted"/>